<dbReference type="Proteomes" id="UP001057452">
    <property type="component" value="Chromosome 20"/>
</dbReference>
<organism evidence="1 2">
    <name type="scientific">Chaenocephalus aceratus</name>
    <name type="common">Blackfin icefish</name>
    <name type="synonym">Chaenichthys aceratus</name>
    <dbReference type="NCBI Taxonomy" id="36190"/>
    <lineage>
        <taxon>Eukaryota</taxon>
        <taxon>Metazoa</taxon>
        <taxon>Chordata</taxon>
        <taxon>Craniata</taxon>
        <taxon>Vertebrata</taxon>
        <taxon>Euteleostomi</taxon>
        <taxon>Actinopterygii</taxon>
        <taxon>Neopterygii</taxon>
        <taxon>Teleostei</taxon>
        <taxon>Neoteleostei</taxon>
        <taxon>Acanthomorphata</taxon>
        <taxon>Eupercaria</taxon>
        <taxon>Perciformes</taxon>
        <taxon>Notothenioidei</taxon>
        <taxon>Channichthyidae</taxon>
        <taxon>Chaenocephalus</taxon>
    </lineage>
</organism>
<keyword evidence="2" id="KW-1185">Reference proteome</keyword>
<sequence>MPKKKKQSLVQSLRWKISTDVPCETSEAAEGSGPLSSGEVKVCPVSHAVSVQQGGQHHASCEPPPSYADMLKKRRDSDDLCEAGPSHAKPVNQRGQGDQPCVPPPSYADMLKKRCRSDDLCEAGPSHAKPVNQRGQSDQPCVSQPTYADILKSGHVSKAACEAWPSHGDCVNLGDQLSEQHVPASWSQASPKYGKSRNKQCTCNSLTFLAFFHENENITRADLELVLDKGNVMYNEVRKTVKHIHLTTDELPQEVPARRFTHYVDMTMLSRYGTLGEPLHPTVDSFLDLESGLSCLLTEVQFALLLMTQLCIAVFRTRTGRYGFFDPHSRTSKGLPLSPDSLTPGTAVMLTFTRLSDMIDRLMKFHRMLGTQLNCTYELKPVEFYDTNPVSLNDAVLNTDCRPTAVTVDAPALLDEAADESSAPTLRTNTPTDCSEHILPDKSTQTPAVKQQEVHITSPSHDAPQVESKSTDQVKNHGLSDPSENVFKGVSTEIPFISSVRQQEVLPNLIPNAQTEPEALGEFSFLPFHDDASHSESYISSPLNAVASNLSDTVLQNISCKLSKLSKQQRRKINRRLTVSEKPNNKTESIAKRKLKQSHDFAKRYRDNFEFQQKRKEYISNRYKDNPDFKKKQKQYLTSRYKNNPDFKKKQKQYLTSRYKNNPDFKKKQKQYLTCCYKDNDLRQKQNQHSTDCYRDNDDYRQKKKDNSTNHYRDNDGYRQRKKDNSTNRYEHDKPFRVRHRQLMKKRMKGRYKNNLAYKIMHNM</sequence>
<name>A0ACB9W255_CHAAC</name>
<proteinExistence type="predicted"/>
<gene>
    <name evidence="1" type="ORF">KUCAC02_017279</name>
</gene>
<evidence type="ECO:0000313" key="2">
    <source>
        <dbReference type="Proteomes" id="UP001057452"/>
    </source>
</evidence>
<comment type="caution">
    <text evidence="1">The sequence shown here is derived from an EMBL/GenBank/DDBJ whole genome shotgun (WGS) entry which is preliminary data.</text>
</comment>
<dbReference type="EMBL" id="CM043804">
    <property type="protein sequence ID" value="KAI4806454.1"/>
    <property type="molecule type" value="Genomic_DNA"/>
</dbReference>
<reference evidence="1" key="1">
    <citation type="submission" date="2022-05" db="EMBL/GenBank/DDBJ databases">
        <title>Chromosome-level genome of Chaenocephalus aceratus.</title>
        <authorList>
            <person name="Park H."/>
        </authorList>
    </citation>
    <scope>NUCLEOTIDE SEQUENCE</scope>
    <source>
        <strain evidence="1">KU_202001</strain>
    </source>
</reference>
<evidence type="ECO:0000313" key="1">
    <source>
        <dbReference type="EMBL" id="KAI4806454.1"/>
    </source>
</evidence>
<accession>A0ACB9W255</accession>
<protein>
    <submittedName>
        <fullName evidence="1">Uncharacterized protein</fullName>
    </submittedName>
</protein>